<organism evidence="1 2">
    <name type="scientific">Ktedonobacter robiniae</name>
    <dbReference type="NCBI Taxonomy" id="2778365"/>
    <lineage>
        <taxon>Bacteria</taxon>
        <taxon>Bacillati</taxon>
        <taxon>Chloroflexota</taxon>
        <taxon>Ktedonobacteria</taxon>
        <taxon>Ktedonobacterales</taxon>
        <taxon>Ktedonobacteraceae</taxon>
        <taxon>Ktedonobacter</taxon>
    </lineage>
</organism>
<evidence type="ECO:0008006" key="3">
    <source>
        <dbReference type="Google" id="ProtNLM"/>
    </source>
</evidence>
<sequence length="87" mass="10277">MRRWEYQSTLLVMGGNSVSPGRWWLRQMNEQEIPHWKKAEPFPSLATYCNYMDEQGWELISISYTHSYPGASLLFKRPYTDGKISKT</sequence>
<protein>
    <recommendedName>
        <fullName evidence="3">DUF4177 domain-containing protein</fullName>
    </recommendedName>
</protein>
<proteinExistence type="predicted"/>
<keyword evidence="2" id="KW-1185">Reference proteome</keyword>
<reference evidence="1 2" key="1">
    <citation type="journal article" date="2021" name="Int. J. Syst. Evol. Microbiol.">
        <title>Reticulibacter mediterranei gen. nov., sp. nov., within the new family Reticulibacteraceae fam. nov., and Ktedonospora formicarum gen. nov., sp. nov., Ktedonobacter robiniae sp. nov., Dictyobacter formicarum sp. nov. and Dictyobacter arantiisoli sp. nov., belonging to the class Ktedonobacteria.</title>
        <authorList>
            <person name="Yabe S."/>
            <person name="Zheng Y."/>
            <person name="Wang C.M."/>
            <person name="Sakai Y."/>
            <person name="Abe K."/>
            <person name="Yokota A."/>
            <person name="Donadio S."/>
            <person name="Cavaletti L."/>
            <person name="Monciardini P."/>
        </authorList>
    </citation>
    <scope>NUCLEOTIDE SEQUENCE [LARGE SCALE GENOMIC DNA]</scope>
    <source>
        <strain evidence="1 2">SOSP1-30</strain>
    </source>
</reference>
<dbReference type="EMBL" id="BNJG01000001">
    <property type="protein sequence ID" value="GHO54432.1"/>
    <property type="molecule type" value="Genomic_DNA"/>
</dbReference>
<evidence type="ECO:0000313" key="1">
    <source>
        <dbReference type="EMBL" id="GHO54432.1"/>
    </source>
</evidence>
<comment type="caution">
    <text evidence="1">The sequence shown here is derived from an EMBL/GenBank/DDBJ whole genome shotgun (WGS) entry which is preliminary data.</text>
</comment>
<name>A0ABQ3UQ03_9CHLR</name>
<accession>A0ABQ3UQ03</accession>
<dbReference type="Proteomes" id="UP000654345">
    <property type="component" value="Unassembled WGS sequence"/>
</dbReference>
<evidence type="ECO:0000313" key="2">
    <source>
        <dbReference type="Proteomes" id="UP000654345"/>
    </source>
</evidence>
<gene>
    <name evidence="1" type="ORF">KSB_29070</name>
</gene>